<dbReference type="InterPro" id="IPR013099">
    <property type="entry name" value="K_chnl_dom"/>
</dbReference>
<dbReference type="Proteomes" id="UP000177905">
    <property type="component" value="Unassembled WGS sequence"/>
</dbReference>
<feature type="transmembrane region" description="Helical" evidence="2">
    <location>
        <begin position="38"/>
        <end position="56"/>
    </location>
</feature>
<feature type="transmembrane region" description="Helical" evidence="2">
    <location>
        <begin position="6"/>
        <end position="26"/>
    </location>
</feature>
<dbReference type="Pfam" id="PF07885">
    <property type="entry name" value="Ion_trans_2"/>
    <property type="match status" value="1"/>
</dbReference>
<proteinExistence type="predicted"/>
<gene>
    <name evidence="5" type="ORF">A2290_07560</name>
</gene>
<sequence length="332" mass="36447">MSNPFNRLIIPILLLFAIICGGVFGYVSIEKWTPLDSLYMVVITLSTVGFREVYALSQAGKILTMCMIIGGVGVMGYSIGQIGQIIIEGELLGYRRRRRMERKIKEMKNHYIICGYGRVGHEVVKELNVFKIPYVIIDEKQETARELSGDGVPFIVGNITSDENLEIAGIKTAKGLIAAADSDTDNVFVTISARVLNPNIYIVARSGASEIEAKLLRAGANRVLSPYLIAGKKMADMVLRPVATDFIDKALDGDHLKFEVRELYVYDKSGVAGKNIGESQLRKRTGAHIAAIKRPNGSFILQPVAESKLEVGDILVAFGSPKQLDTLQDLVK</sequence>
<evidence type="ECO:0000313" key="5">
    <source>
        <dbReference type="EMBL" id="OGC13149.1"/>
    </source>
</evidence>
<dbReference type="SUPFAM" id="SSF51735">
    <property type="entry name" value="NAD(P)-binding Rossmann-fold domains"/>
    <property type="match status" value="1"/>
</dbReference>
<evidence type="ECO:0008006" key="7">
    <source>
        <dbReference type="Google" id="ProtNLM"/>
    </source>
</evidence>
<feature type="transmembrane region" description="Helical" evidence="2">
    <location>
        <begin position="62"/>
        <end position="87"/>
    </location>
</feature>
<dbReference type="Pfam" id="PF02080">
    <property type="entry name" value="TrkA_C"/>
    <property type="match status" value="1"/>
</dbReference>
<comment type="caution">
    <text evidence="5">The sequence shown here is derived from an EMBL/GenBank/DDBJ whole genome shotgun (WGS) entry which is preliminary data.</text>
</comment>
<dbReference type="PROSITE" id="PS51201">
    <property type="entry name" value="RCK_N"/>
    <property type="match status" value="1"/>
</dbReference>
<dbReference type="Pfam" id="PF02254">
    <property type="entry name" value="TrkA_N"/>
    <property type="match status" value="1"/>
</dbReference>
<keyword evidence="2" id="KW-1133">Transmembrane helix</keyword>
<keyword evidence="2" id="KW-0812">Transmembrane</keyword>
<dbReference type="GO" id="GO:0006813">
    <property type="term" value="P:potassium ion transport"/>
    <property type="evidence" value="ECO:0007669"/>
    <property type="project" value="InterPro"/>
</dbReference>
<dbReference type="AlphaFoldDB" id="A0A1F4RYB9"/>
<dbReference type="PANTHER" id="PTHR43833:SF9">
    <property type="entry name" value="POTASSIUM CHANNEL PROTEIN YUGO-RELATED"/>
    <property type="match status" value="1"/>
</dbReference>
<evidence type="ECO:0000259" key="3">
    <source>
        <dbReference type="PROSITE" id="PS51201"/>
    </source>
</evidence>
<dbReference type="GO" id="GO:0005886">
    <property type="term" value="C:plasma membrane"/>
    <property type="evidence" value="ECO:0007669"/>
    <property type="project" value="UniProtKB-SubCell"/>
</dbReference>
<evidence type="ECO:0000256" key="1">
    <source>
        <dbReference type="ARBA" id="ARBA00004651"/>
    </source>
</evidence>
<dbReference type="Gene3D" id="1.10.287.70">
    <property type="match status" value="1"/>
</dbReference>
<evidence type="ECO:0000313" key="6">
    <source>
        <dbReference type="Proteomes" id="UP000177905"/>
    </source>
</evidence>
<name>A0A1F4RYB9_UNCSA</name>
<dbReference type="PANTHER" id="PTHR43833">
    <property type="entry name" value="POTASSIUM CHANNEL PROTEIN 2-RELATED-RELATED"/>
    <property type="match status" value="1"/>
</dbReference>
<dbReference type="InterPro" id="IPR006037">
    <property type="entry name" value="RCK_C"/>
</dbReference>
<protein>
    <recommendedName>
        <fullName evidence="7">Potassium transporter TrkA</fullName>
    </recommendedName>
</protein>
<dbReference type="PROSITE" id="PS51202">
    <property type="entry name" value="RCK_C"/>
    <property type="match status" value="1"/>
</dbReference>
<dbReference type="InterPro" id="IPR050721">
    <property type="entry name" value="Trk_Ktr_HKT_K-transport"/>
</dbReference>
<feature type="domain" description="RCK C-terminal" evidence="4">
    <location>
        <begin position="248"/>
        <end position="332"/>
    </location>
</feature>
<dbReference type="SUPFAM" id="SSF81324">
    <property type="entry name" value="Voltage-gated potassium channels"/>
    <property type="match status" value="1"/>
</dbReference>
<feature type="domain" description="RCK N-terminal" evidence="3">
    <location>
        <begin position="108"/>
        <end position="225"/>
    </location>
</feature>
<evidence type="ECO:0000259" key="4">
    <source>
        <dbReference type="PROSITE" id="PS51202"/>
    </source>
</evidence>
<dbReference type="InterPro" id="IPR003148">
    <property type="entry name" value="RCK_N"/>
</dbReference>
<dbReference type="GO" id="GO:0008324">
    <property type="term" value="F:monoatomic cation transmembrane transporter activity"/>
    <property type="evidence" value="ECO:0007669"/>
    <property type="project" value="InterPro"/>
</dbReference>
<dbReference type="Gene3D" id="3.30.70.1450">
    <property type="entry name" value="Regulator of K+ conductance, C-terminal domain"/>
    <property type="match status" value="1"/>
</dbReference>
<evidence type="ECO:0000256" key="2">
    <source>
        <dbReference type="SAM" id="Phobius"/>
    </source>
</evidence>
<accession>A0A1F4RYB9</accession>
<organism evidence="5 6">
    <name type="scientific">candidate division WOR-1 bacterium RIFOXYB2_FULL_36_35</name>
    <dbReference type="NCBI Taxonomy" id="1802578"/>
    <lineage>
        <taxon>Bacteria</taxon>
        <taxon>Bacillati</taxon>
        <taxon>Saganbacteria</taxon>
    </lineage>
</organism>
<dbReference type="EMBL" id="MEUA01000061">
    <property type="protein sequence ID" value="OGC13149.1"/>
    <property type="molecule type" value="Genomic_DNA"/>
</dbReference>
<dbReference type="InterPro" id="IPR036721">
    <property type="entry name" value="RCK_C_sf"/>
</dbReference>
<dbReference type="InterPro" id="IPR036291">
    <property type="entry name" value="NAD(P)-bd_dom_sf"/>
</dbReference>
<comment type="subcellular location">
    <subcellularLocation>
        <location evidence="1">Cell membrane</location>
        <topology evidence="1">Multi-pass membrane protein</topology>
    </subcellularLocation>
</comment>
<dbReference type="Gene3D" id="3.40.50.720">
    <property type="entry name" value="NAD(P)-binding Rossmann-like Domain"/>
    <property type="match status" value="1"/>
</dbReference>
<dbReference type="SUPFAM" id="SSF116726">
    <property type="entry name" value="TrkA C-terminal domain-like"/>
    <property type="match status" value="1"/>
</dbReference>
<keyword evidence="2" id="KW-0472">Membrane</keyword>
<reference evidence="5 6" key="1">
    <citation type="journal article" date="2016" name="Nat. Commun.">
        <title>Thousands of microbial genomes shed light on interconnected biogeochemical processes in an aquifer system.</title>
        <authorList>
            <person name="Anantharaman K."/>
            <person name="Brown C.T."/>
            <person name="Hug L.A."/>
            <person name="Sharon I."/>
            <person name="Castelle C.J."/>
            <person name="Probst A.J."/>
            <person name="Thomas B.C."/>
            <person name="Singh A."/>
            <person name="Wilkins M.J."/>
            <person name="Karaoz U."/>
            <person name="Brodie E.L."/>
            <person name="Williams K.H."/>
            <person name="Hubbard S.S."/>
            <person name="Banfield J.F."/>
        </authorList>
    </citation>
    <scope>NUCLEOTIDE SEQUENCE [LARGE SCALE GENOMIC DNA]</scope>
</reference>